<organism evidence="5 6">
    <name type="scientific">Paramarasmius palmivorus</name>
    <dbReference type="NCBI Taxonomy" id="297713"/>
    <lineage>
        <taxon>Eukaryota</taxon>
        <taxon>Fungi</taxon>
        <taxon>Dikarya</taxon>
        <taxon>Basidiomycota</taxon>
        <taxon>Agaricomycotina</taxon>
        <taxon>Agaricomycetes</taxon>
        <taxon>Agaricomycetidae</taxon>
        <taxon>Agaricales</taxon>
        <taxon>Marasmiineae</taxon>
        <taxon>Marasmiaceae</taxon>
        <taxon>Paramarasmius</taxon>
    </lineage>
</organism>
<feature type="region of interest" description="Disordered" evidence="4">
    <location>
        <begin position="354"/>
        <end position="380"/>
    </location>
</feature>
<dbReference type="InterPro" id="IPR036770">
    <property type="entry name" value="Ankyrin_rpt-contain_sf"/>
</dbReference>
<dbReference type="InterPro" id="IPR002110">
    <property type="entry name" value="Ankyrin_rpt"/>
</dbReference>
<protein>
    <submittedName>
        <fullName evidence="5">Ankyrin-repeat protein</fullName>
    </submittedName>
</protein>
<keyword evidence="1" id="KW-0677">Repeat</keyword>
<dbReference type="PANTHER" id="PTHR24173">
    <property type="entry name" value="ANKYRIN REPEAT CONTAINING"/>
    <property type="match status" value="1"/>
</dbReference>
<feature type="compositionally biased region" description="Polar residues" evidence="4">
    <location>
        <begin position="609"/>
        <end position="620"/>
    </location>
</feature>
<dbReference type="SUPFAM" id="SSF48403">
    <property type="entry name" value="Ankyrin repeat"/>
    <property type="match status" value="1"/>
</dbReference>
<feature type="compositionally biased region" description="Low complexity" evidence="4">
    <location>
        <begin position="369"/>
        <end position="380"/>
    </location>
</feature>
<dbReference type="Proteomes" id="UP001383192">
    <property type="component" value="Unassembled WGS sequence"/>
</dbReference>
<dbReference type="Pfam" id="PF12796">
    <property type="entry name" value="Ank_2"/>
    <property type="match status" value="2"/>
</dbReference>
<feature type="region of interest" description="Disordered" evidence="4">
    <location>
        <begin position="683"/>
        <end position="816"/>
    </location>
</feature>
<feature type="compositionally biased region" description="Basic and acidic residues" evidence="4">
    <location>
        <begin position="910"/>
        <end position="933"/>
    </location>
</feature>
<evidence type="ECO:0000256" key="3">
    <source>
        <dbReference type="PROSITE-ProRule" id="PRU00023"/>
    </source>
</evidence>
<accession>A0AAW0D2I1</accession>
<keyword evidence="6" id="KW-1185">Reference proteome</keyword>
<dbReference type="PANTHER" id="PTHR24173:SF74">
    <property type="entry name" value="ANKYRIN REPEAT DOMAIN-CONTAINING PROTEIN 16"/>
    <property type="match status" value="1"/>
</dbReference>
<comment type="caution">
    <text evidence="5">The sequence shown here is derived from an EMBL/GenBank/DDBJ whole genome shotgun (WGS) entry which is preliminary data.</text>
</comment>
<gene>
    <name evidence="5" type="primary">NAS6_2</name>
    <name evidence="5" type="ORF">VNI00_007522</name>
</gene>
<dbReference type="AlphaFoldDB" id="A0AAW0D2I1"/>
<proteinExistence type="predicted"/>
<name>A0AAW0D2I1_9AGAR</name>
<feature type="compositionally biased region" description="Low complexity" evidence="4">
    <location>
        <begin position="973"/>
        <end position="985"/>
    </location>
</feature>
<dbReference type="EMBL" id="JAYKXP010000024">
    <property type="protein sequence ID" value="KAK7045689.1"/>
    <property type="molecule type" value="Genomic_DNA"/>
</dbReference>
<evidence type="ECO:0000313" key="6">
    <source>
        <dbReference type="Proteomes" id="UP001383192"/>
    </source>
</evidence>
<sequence>MPVPLRTNANFRSEAKYNVVTDFADYDLHSACASGNQGLVEFALARGQPINSVLDGVLPLHAACAGGHDQVVKVLIDHGADVNAPRLPRRYSNEKSRDSAPISGTTGSTPLHFAAANGNKSVMMTLLLRGAHPDRKDKYGVTPATLAEQNGWIECANILTNWTKNRDRDLRERETVIVPDDFGQAHFSANGRERGASFGNEEDTPGSTRKRVQVKRSIDTALNKFKTSASGSLTPQRPSLTISGSTLTPPTSPIRRMRDRSPSHSEDGHPPPSFDPGSRRPSLPQVLNNTPPSNHPLRNYKSATLVKAPKSPRRPRSAGNGADADADANGAGSAKSNRKLGTKYSLLNLFKKGQGNESSSSVPLERTSSHQTSSSLSIPIATSSSQHNIWSVLPLSSSPKHTAAFAESRSSSGPLPRPNFRFGSSSPSMSSSPLPQTSSPHNARTSSNSSAQVHPYSPTRSQMPLAVDLHNALAAQQHQTRDRSGSSSSGIGLGISFDGQDDNGALSRLAMHRIRPGHNRDRSGSGASNRNAMLIEDDTAISDNKGNPRPGILRGHHRTSSTGQASVLRALRFDSSSSIGSRRDNPGDEPPLRGCTSASSLNRVRRQMEQSPSRRQTSGSPALESSPLPHIVRIPDSAPAAISDFDTKGDRQDGDDDDDAYYGRPIEHRGVLDMNTHPDIRTRGRGLSFASSDSSMSPVLSAADPGLGGTCTAEFPFSINRPPPMLDDSDGSGSGSGSNQQLQPPAVDGRGRGDSVSSTSTTDSAGNPSLSASATTTGSTGSATITTPLRSPEAGAFINLPNDQSKMKNSDGLQSASEPAIEIVTEAPSPVMDPGDVKVVSLNERRSRSALGINMDLATSHAEAARLVQRTKEDILSAHNATDGLIDQMPLSARLAALGESLELERKLREKKQAEDLKRNNSETRSRAADFLREPSASTVSSEGLPGPGVTRQFSLNSRIPNPKKKEPKRPHTSSGTSSPTTPVPNVGFSKSDRTKPGHHQSHSASAVEMSPSLDSDLESSINYGYKLSTKRSITTDPDNDLSRISSLEGLDTDTELGPSLYRVSTAPNSSSPKSKRERDLASHTKLARMGFTPNDSTGRPSQTKRFNGLRSLMQTLKGR</sequence>
<feature type="region of interest" description="Disordered" evidence="4">
    <location>
        <begin position="1032"/>
        <end position="1109"/>
    </location>
</feature>
<feature type="compositionally biased region" description="Polar residues" evidence="4">
    <location>
        <begin position="225"/>
        <end position="249"/>
    </location>
</feature>
<dbReference type="PROSITE" id="PS50088">
    <property type="entry name" value="ANK_REPEAT"/>
    <property type="match status" value="2"/>
</dbReference>
<feature type="compositionally biased region" description="Basic and acidic residues" evidence="4">
    <location>
        <begin position="259"/>
        <end position="269"/>
    </location>
</feature>
<evidence type="ECO:0000313" key="5">
    <source>
        <dbReference type="EMBL" id="KAK7045689.1"/>
    </source>
</evidence>
<dbReference type="PROSITE" id="PS50297">
    <property type="entry name" value="ANK_REP_REGION"/>
    <property type="match status" value="2"/>
</dbReference>
<feature type="repeat" description="ANK" evidence="3">
    <location>
        <begin position="55"/>
        <end position="87"/>
    </location>
</feature>
<feature type="region of interest" description="Disordered" evidence="4">
    <location>
        <begin position="474"/>
        <end position="496"/>
    </location>
</feature>
<feature type="compositionally biased region" description="Polar residues" evidence="4">
    <location>
        <begin position="441"/>
        <end position="459"/>
    </location>
</feature>
<feature type="compositionally biased region" description="Low complexity" evidence="4">
    <location>
        <begin position="771"/>
        <end position="787"/>
    </location>
</feature>
<feature type="region of interest" description="Disordered" evidence="4">
    <location>
        <begin position="182"/>
        <end position="337"/>
    </location>
</feature>
<reference evidence="5 6" key="1">
    <citation type="submission" date="2024-01" db="EMBL/GenBank/DDBJ databases">
        <title>A draft genome for a cacao thread blight-causing isolate of Paramarasmius palmivorus.</title>
        <authorList>
            <person name="Baruah I.K."/>
            <person name="Bukari Y."/>
            <person name="Amoako-Attah I."/>
            <person name="Meinhardt L.W."/>
            <person name="Bailey B.A."/>
            <person name="Cohen S.P."/>
        </authorList>
    </citation>
    <scope>NUCLEOTIDE SEQUENCE [LARGE SCALE GENOMIC DNA]</scope>
    <source>
        <strain evidence="5 6">GH-12</strain>
    </source>
</reference>
<evidence type="ECO:0000256" key="2">
    <source>
        <dbReference type="ARBA" id="ARBA00023043"/>
    </source>
</evidence>
<feature type="compositionally biased region" description="Polar residues" evidence="4">
    <location>
        <begin position="1094"/>
        <end position="1106"/>
    </location>
</feature>
<feature type="compositionally biased region" description="Low complexity" evidence="4">
    <location>
        <begin position="317"/>
        <end position="335"/>
    </location>
</feature>
<dbReference type="SMART" id="SM00248">
    <property type="entry name" value="ANK"/>
    <property type="match status" value="3"/>
</dbReference>
<feature type="region of interest" description="Disordered" evidence="4">
    <location>
        <begin position="535"/>
        <end position="660"/>
    </location>
</feature>
<keyword evidence="2 3" id="KW-0040">ANK repeat</keyword>
<feature type="compositionally biased region" description="Basic residues" evidence="4">
    <location>
        <begin position="962"/>
        <end position="972"/>
    </location>
</feature>
<dbReference type="Gene3D" id="1.25.40.20">
    <property type="entry name" value="Ankyrin repeat-containing domain"/>
    <property type="match status" value="1"/>
</dbReference>
<evidence type="ECO:0000256" key="4">
    <source>
        <dbReference type="SAM" id="MobiDB-lite"/>
    </source>
</evidence>
<feature type="region of interest" description="Disordered" evidence="4">
    <location>
        <begin position="910"/>
        <end position="1016"/>
    </location>
</feature>
<feature type="compositionally biased region" description="Polar residues" evidence="4">
    <location>
        <begin position="689"/>
        <end position="698"/>
    </location>
</feature>
<feature type="compositionally biased region" description="Low complexity" evidence="4">
    <location>
        <begin position="424"/>
        <end position="440"/>
    </location>
</feature>
<evidence type="ECO:0000256" key="1">
    <source>
        <dbReference type="ARBA" id="ARBA00022737"/>
    </source>
</evidence>
<feature type="region of interest" description="Disordered" evidence="4">
    <location>
        <begin position="404"/>
        <end position="459"/>
    </location>
</feature>
<feature type="compositionally biased region" description="Low complexity" evidence="4">
    <location>
        <begin position="754"/>
        <end position="764"/>
    </location>
</feature>
<feature type="repeat" description="ANK" evidence="3">
    <location>
        <begin position="106"/>
        <end position="138"/>
    </location>
</feature>
<feature type="compositionally biased region" description="Low complexity" evidence="4">
    <location>
        <begin position="485"/>
        <end position="496"/>
    </location>
</feature>
<feature type="region of interest" description="Disordered" evidence="4">
    <location>
        <begin position="86"/>
        <end position="110"/>
    </location>
</feature>